<keyword evidence="3" id="KW-1185">Reference proteome</keyword>
<evidence type="ECO:0008006" key="4">
    <source>
        <dbReference type="Google" id="ProtNLM"/>
    </source>
</evidence>
<dbReference type="EMBL" id="CP047628">
    <property type="protein sequence ID" value="QIW58155.1"/>
    <property type="molecule type" value="Genomic_DNA"/>
</dbReference>
<evidence type="ECO:0000313" key="2">
    <source>
        <dbReference type="EMBL" id="QIW58155.1"/>
    </source>
</evidence>
<sequence length="175" mass="20268">MKQEKKRNINIELLRILSMLLIVYHHYSVHSSWIFPNSFSKRTALINIIGNFGKIGVIIFVLITGYFYSKQRFSVKKIFQLSTIARWYTIPALVISFFFIEKGLHMSLQDIVKAIFPISFFGILVFNIVCGYFNTSTNTSAISCFSQQNTKVENDRVSYFTLPYSIFHRSSFSNG</sequence>
<keyword evidence="1" id="KW-0472">Membrane</keyword>
<protein>
    <recommendedName>
        <fullName evidence="4">Acyltransferase 3 domain-containing protein</fullName>
    </recommendedName>
</protein>
<feature type="transmembrane region" description="Helical" evidence="1">
    <location>
        <begin position="12"/>
        <end position="28"/>
    </location>
</feature>
<feature type="transmembrane region" description="Helical" evidence="1">
    <location>
        <begin position="81"/>
        <end position="100"/>
    </location>
</feature>
<gene>
    <name evidence="2" type="ORF">GU334_04215</name>
</gene>
<keyword evidence="1" id="KW-1133">Transmembrane helix</keyword>
<dbReference type="AlphaFoldDB" id="A0AAE6YL93"/>
<evidence type="ECO:0000256" key="1">
    <source>
        <dbReference type="SAM" id="Phobius"/>
    </source>
</evidence>
<organism evidence="2 3">
    <name type="scientific">Pseudolactococcus raffinolactis</name>
    <dbReference type="NCBI Taxonomy" id="1366"/>
    <lineage>
        <taxon>Bacteria</taxon>
        <taxon>Bacillati</taxon>
        <taxon>Bacillota</taxon>
        <taxon>Bacilli</taxon>
        <taxon>Lactobacillales</taxon>
        <taxon>Streptococcaceae</taxon>
        <taxon>Pseudolactococcus</taxon>
    </lineage>
</organism>
<reference evidence="2 3" key="1">
    <citation type="submission" date="2019-12" db="EMBL/GenBank/DDBJ databases">
        <title>Whole genome sequences of Lactococcus raffinolactis strains isolated from sewage.</title>
        <authorList>
            <person name="Ybazeta G."/>
            <person name="Ross M."/>
            <person name="Brabant-Kirwan D."/>
            <person name="Saleh M."/>
            <person name="Dillon J.A."/>
            <person name="Splinter K."/>
            <person name="Nokhbeh R."/>
        </authorList>
    </citation>
    <scope>NUCLEOTIDE SEQUENCE [LARGE SCALE GENOMIC DNA]</scope>
    <source>
        <strain evidence="2 3">Lr_19_14</strain>
    </source>
</reference>
<name>A0AAE6YL93_9LACT</name>
<proteinExistence type="predicted"/>
<feature type="transmembrane region" description="Helical" evidence="1">
    <location>
        <begin position="48"/>
        <end position="69"/>
    </location>
</feature>
<accession>A0AAE6YL93</accession>
<evidence type="ECO:0000313" key="3">
    <source>
        <dbReference type="Proteomes" id="UP000501558"/>
    </source>
</evidence>
<dbReference type="RefSeq" id="WP_167841209.1">
    <property type="nucleotide sequence ID" value="NZ_CP047628.1"/>
</dbReference>
<feature type="transmembrane region" description="Helical" evidence="1">
    <location>
        <begin position="112"/>
        <end position="133"/>
    </location>
</feature>
<dbReference type="Proteomes" id="UP000501558">
    <property type="component" value="Chromosome"/>
</dbReference>
<keyword evidence="1" id="KW-0812">Transmembrane</keyword>